<organism evidence="2 3">
    <name type="scientific">Williamsia deligens</name>
    <dbReference type="NCBI Taxonomy" id="321325"/>
    <lineage>
        <taxon>Bacteria</taxon>
        <taxon>Bacillati</taxon>
        <taxon>Actinomycetota</taxon>
        <taxon>Actinomycetes</taxon>
        <taxon>Mycobacteriales</taxon>
        <taxon>Nocardiaceae</taxon>
        <taxon>Williamsia</taxon>
    </lineage>
</organism>
<feature type="domain" description="SnoaL-like" evidence="1">
    <location>
        <begin position="35"/>
        <end position="117"/>
    </location>
</feature>
<dbReference type="EMBL" id="JBHTIL010000001">
    <property type="protein sequence ID" value="MFD0926319.1"/>
    <property type="molecule type" value="Genomic_DNA"/>
</dbReference>
<comment type="caution">
    <text evidence="2">The sequence shown here is derived from an EMBL/GenBank/DDBJ whole genome shotgun (WGS) entry which is preliminary data.</text>
</comment>
<dbReference type="RefSeq" id="WP_253645798.1">
    <property type="nucleotide sequence ID" value="NZ_BAAAMO010000002.1"/>
</dbReference>
<evidence type="ECO:0000313" key="2">
    <source>
        <dbReference type="EMBL" id="MFD0926319.1"/>
    </source>
</evidence>
<name>A0ABW3G6W5_9NOCA</name>
<keyword evidence="3" id="KW-1185">Reference proteome</keyword>
<dbReference type="Gene3D" id="3.10.450.50">
    <property type="match status" value="1"/>
</dbReference>
<evidence type="ECO:0000313" key="3">
    <source>
        <dbReference type="Proteomes" id="UP001597068"/>
    </source>
</evidence>
<proteinExistence type="predicted"/>
<dbReference type="Pfam" id="PF12680">
    <property type="entry name" value="SnoaL_2"/>
    <property type="match status" value="1"/>
</dbReference>
<gene>
    <name evidence="2" type="ORF">ACFQ04_11290</name>
</gene>
<accession>A0ABW3G6W5</accession>
<dbReference type="SUPFAM" id="SSF54427">
    <property type="entry name" value="NTF2-like"/>
    <property type="match status" value="1"/>
</dbReference>
<dbReference type="InterPro" id="IPR037401">
    <property type="entry name" value="SnoaL-like"/>
</dbReference>
<dbReference type="InterPro" id="IPR032710">
    <property type="entry name" value="NTF2-like_dom_sf"/>
</dbReference>
<evidence type="ECO:0000259" key="1">
    <source>
        <dbReference type="Pfam" id="PF12680"/>
    </source>
</evidence>
<sequence length="125" mass="13482">MTAEPPSTALIAEIMRRNVDEVFAETDDALRRGLVEELYHPDADFYDDEGSVAGHDAIDAKISSLQHDAPGLTFTVTVEPSVVADVGRISWSLGPADGPTVVSGMDVAHVRDGRITALYTFLDPR</sequence>
<protein>
    <submittedName>
        <fullName evidence="2">Nuclear transport factor 2 family protein</fullName>
    </submittedName>
</protein>
<dbReference type="Proteomes" id="UP001597068">
    <property type="component" value="Unassembled WGS sequence"/>
</dbReference>
<reference evidence="3" key="1">
    <citation type="journal article" date="2019" name="Int. J. Syst. Evol. Microbiol.">
        <title>The Global Catalogue of Microorganisms (GCM) 10K type strain sequencing project: providing services to taxonomists for standard genome sequencing and annotation.</title>
        <authorList>
            <consortium name="The Broad Institute Genomics Platform"/>
            <consortium name="The Broad Institute Genome Sequencing Center for Infectious Disease"/>
            <person name="Wu L."/>
            <person name="Ma J."/>
        </authorList>
    </citation>
    <scope>NUCLEOTIDE SEQUENCE [LARGE SCALE GENOMIC DNA]</scope>
    <source>
        <strain evidence="3">CCUG 50873</strain>
    </source>
</reference>